<evidence type="ECO:0000313" key="1">
    <source>
        <dbReference type="EMBL" id="MBD2543224.1"/>
    </source>
</evidence>
<name>A0ABR8EAL7_9CYAN</name>
<comment type="caution">
    <text evidence="1">The sequence shown here is derived from an EMBL/GenBank/DDBJ whole genome shotgun (WGS) entry which is preliminary data.</text>
</comment>
<sequence>MLKLLLAMGINSVYKLVIELLASRKRSQVKKKENGNLLLGVQTGN</sequence>
<proteinExistence type="predicted"/>
<accession>A0ABR8EAL7</accession>
<dbReference type="EMBL" id="JACJSK010000005">
    <property type="protein sequence ID" value="MBD2543224.1"/>
    <property type="molecule type" value="Genomic_DNA"/>
</dbReference>
<dbReference type="Proteomes" id="UP000641954">
    <property type="component" value="Unassembled WGS sequence"/>
</dbReference>
<organism evidence="1 2">
    <name type="scientific">Planktothricoides raciborskii FACHB-1370</name>
    <dbReference type="NCBI Taxonomy" id="2949576"/>
    <lineage>
        <taxon>Bacteria</taxon>
        <taxon>Bacillati</taxon>
        <taxon>Cyanobacteriota</taxon>
        <taxon>Cyanophyceae</taxon>
        <taxon>Oscillatoriophycideae</taxon>
        <taxon>Oscillatoriales</taxon>
        <taxon>Oscillatoriaceae</taxon>
        <taxon>Planktothricoides</taxon>
    </lineage>
</organism>
<keyword evidence="2" id="KW-1185">Reference proteome</keyword>
<gene>
    <name evidence="1" type="ORF">H6G72_05020</name>
</gene>
<protein>
    <recommendedName>
        <fullName evidence="3">Transposase</fullName>
    </recommendedName>
</protein>
<evidence type="ECO:0008006" key="3">
    <source>
        <dbReference type="Google" id="ProtNLM"/>
    </source>
</evidence>
<evidence type="ECO:0000313" key="2">
    <source>
        <dbReference type="Proteomes" id="UP000641954"/>
    </source>
</evidence>
<reference evidence="1 2" key="1">
    <citation type="journal article" date="2020" name="ISME J.">
        <title>Comparative genomics reveals insights into cyanobacterial evolution and habitat adaptation.</title>
        <authorList>
            <person name="Chen M.Y."/>
            <person name="Teng W.K."/>
            <person name="Zhao L."/>
            <person name="Hu C.X."/>
            <person name="Zhou Y.K."/>
            <person name="Han B.P."/>
            <person name="Song L.R."/>
            <person name="Shu W.S."/>
        </authorList>
    </citation>
    <scope>NUCLEOTIDE SEQUENCE [LARGE SCALE GENOMIC DNA]</scope>
    <source>
        <strain evidence="1 2">FACHB-1370</strain>
    </source>
</reference>
<dbReference type="RefSeq" id="WP_190877431.1">
    <property type="nucleotide sequence ID" value="NZ_JACJSK010000005.1"/>
</dbReference>